<comment type="caution">
    <text evidence="2">The sequence shown here is derived from an EMBL/GenBank/DDBJ whole genome shotgun (WGS) entry which is preliminary data.</text>
</comment>
<evidence type="ECO:0000313" key="3">
    <source>
        <dbReference type="Proteomes" id="UP001286313"/>
    </source>
</evidence>
<feature type="compositionally biased region" description="Basic and acidic residues" evidence="1">
    <location>
        <begin position="1118"/>
        <end position="1131"/>
    </location>
</feature>
<feature type="compositionally biased region" description="Low complexity" evidence="1">
    <location>
        <begin position="1088"/>
        <end position="1101"/>
    </location>
</feature>
<sequence>MTKTLLFLNGQPVLLTSEEANSLIQDNPSLSPGHGGSDGRVEDKALFHSVQDKAGLGGTESLRDTLVPGLVQVKVSCGDGPGFVLSQDDPDPGGIHKILGQQVYPQKSEYGLHVLPSKLQEVEEEEEEDDEDKGFLQLHGAGLQEVVKEECALSENEGANLGSDVFTLTTNTELLHSNVENRASGSDSQEDGALQNLQSITQLPLISDHLGVDSVASDQSCVIQMPQEQGQVIQMTGEQRQMIQMAAASNQVIQMTTTNEGEVLQVEGMDQSQILQVGGEQQSQSQNLQQTTLVAIIQGEDGTTQTIELTPEETCKLNLSHLLTDTTTTQDSITASMTQMPESSGVCLAVGSSSDPAKTETCKETITDCKSGTVLDQASIFPEEQNVQGSGSPVIDDSAGDGDVSLGPFLLIPECNADGTISMLQIRGSDSETTPEPPVSRPTMKAKSLLIKDSQREPSKEVTKKPPLTFPRPGQNIQKIRLPLNQQSPKLSLLKPKKLDLKNVSAKSKDPGSNYLRDIAMRTKFRNLTSFLDNKTGDPDLEETKSTCLEANHISKTSVSASSSIGLQNMTSILSPSTAKPATTPGMFQQMLESGGDLLCSSATVIKKEEQVSLHIHHDPTQILQDSIQIVKDSTSVMQDAPLLNLTTTTSIGTDTEDRPLTIKVKTGPITEGGKPSAVTTASSASSTTTPSIKCTEYSDGGLRGEGGNGGTADTGSLTSIVYCSPGSDDTPFTVHFPGGDNTKPLGSSENPIQLVQQGNTFQALQPVQARQLEQITTLLQQRRITVPSTTHHDEIYDPKTNMKIVYKVVYPDNLMQADEDEDEADCLKEGEGGGEAGTKDGRVEEKKKGSKKGKDVKKAKAGEEQDIDVEQLDDVESSSQKSTVSVTRSGRISRPPRRMLKDFRHLPPAHFHNQGDHDPPYLDYDHDTTQTHLQHKPPNPVSLEMLPQRKKRSVPKETRLRYTCLTCGKLYMGRIEDHYTKFPDHRRSHHTLPQPQATSSLPSDQSLVQSHPLTSRQTYSAIKTLSTKQDLPKEGEGCEKDKIEASETCTSQSSVEEKVLERVTQALVGVEREGEEMEKSVAGLEVGMTSKGSGTTDSSSVAGQGMTVSNNDQVIGEGKDRTPTSGKSEEGGEVNKSVLSPTPGTQASEMSGEASLPSETLTTTQVASLTSAPMGGIDISPEVSKPARGRGRRTGRRGRHGWGRGSRGGRGTGRGRGAAAAAAGGTVSVKQPPPPPPPFPNHVDMLNKILNGYEPSEIQSAVGRRLVQNFTPWELLCFQTDRCCQHQNHDCLHVQPGEEGVPQTVCNNINTLDVWKKRLRTLESLVKECQEEFKKVMQPASQGGKRKANSDALPREVKWGNVRRETGGRITPLGMAETVHNISSQGTVTNQNAAIDGDVRTACGEYNRTISLGNDPGHNSLPPGHMTLAPTQSHIALETEQHTHRIVTIESEESKPGHHLNANSCIGQQVEHLHNNTKEDSSKEPTTVTDDKLRNRGIISPTDTQVTNSQPDNVGPSGSISSGNGVASSHDDGGVVEVSELVARLLGVSQGIYNQRQNYQRTSSPIPAPLSPQPHPSTQDTRGGVTDLRHESTSAINLPQMKRPLDEDECARDSISPKRFQTDNKLEGLDTTCVDTIVNQSILGGSVRQVLGNVVVQSGGRGEDVHITGLAMDTTVFPDNKNSEESDSVGKILEQATRSLVLPSSYNNLQTQMSSEPSLTPSQLPSPIPSTTSLISDGTHPKMHTTGPSVSPFTLPTLETEGLMTHTTTLTTTATHVLPCLTSGGPSTATANISTTNLPHFPTHDNTGMPSVDSIISSCNSGGLSCNTTGITTCNSGITTCLPSLNSGSISTGTTEIPPNNSNISSCGSIMSSCIPLSNMDTSIISTSTMSQVNTMPLGDLDITAEDLPRLLSEGTGMVVGAGGDSRDTCDAPKLLDSSGDTTDLSEMLFKLQEATVGITQNHHQDGNLSHTDYQGQMMAPQGPGHHHHHHQHHHLLTSQPHTQGLVEHHNLNPHPSPSLDTSQSSVGPSMPLLTFSGALDSSSNDFPCVSSVITQPLSSGDEGSNKLGPGMLGQGGDQGHRDTITPETPTSQLNFSTVSGLTSSEFEELLKR</sequence>
<reference evidence="2" key="1">
    <citation type="submission" date="2023-10" db="EMBL/GenBank/DDBJ databases">
        <title>Genome assemblies of two species of porcelain crab, Petrolisthes cinctipes and Petrolisthes manimaculis (Anomura: Porcellanidae).</title>
        <authorList>
            <person name="Angst P."/>
        </authorList>
    </citation>
    <scope>NUCLEOTIDE SEQUENCE</scope>
    <source>
        <strain evidence="2">PB745_01</strain>
        <tissue evidence="2">Gill</tissue>
    </source>
</reference>
<feature type="region of interest" description="Disordered" evidence="1">
    <location>
        <begin position="1964"/>
        <end position="2030"/>
    </location>
</feature>
<dbReference type="Proteomes" id="UP001286313">
    <property type="component" value="Unassembled WGS sequence"/>
</dbReference>
<feature type="compositionally biased region" description="Basic residues" evidence="1">
    <location>
        <begin position="1986"/>
        <end position="1997"/>
    </location>
</feature>
<accession>A0AAE1FVB2</accession>
<evidence type="ECO:0000256" key="1">
    <source>
        <dbReference type="SAM" id="MobiDB-lite"/>
    </source>
</evidence>
<feature type="compositionally biased region" description="Low complexity" evidence="1">
    <location>
        <begin position="1715"/>
        <end position="1737"/>
    </location>
</feature>
<gene>
    <name evidence="2" type="ORF">Pcinc_015285</name>
</gene>
<feature type="compositionally biased region" description="Polar residues" evidence="1">
    <location>
        <begin position="992"/>
        <end position="1030"/>
    </location>
</feature>
<proteinExistence type="predicted"/>
<feature type="compositionally biased region" description="Polar residues" evidence="1">
    <location>
        <begin position="1158"/>
        <end position="1172"/>
    </location>
</feature>
<feature type="compositionally biased region" description="Polar residues" evidence="1">
    <location>
        <begin position="2087"/>
        <end position="2097"/>
    </location>
</feature>
<feature type="compositionally biased region" description="Polar residues" evidence="1">
    <location>
        <begin position="1138"/>
        <end position="1150"/>
    </location>
</feature>
<feature type="region of interest" description="Disordered" evidence="1">
    <location>
        <begin position="666"/>
        <end position="714"/>
    </location>
</feature>
<keyword evidence="3" id="KW-1185">Reference proteome</keyword>
<feature type="compositionally biased region" description="Low complexity" evidence="1">
    <location>
        <begin position="1218"/>
        <end position="1227"/>
    </location>
</feature>
<feature type="compositionally biased region" description="Polar residues" evidence="1">
    <location>
        <begin position="1502"/>
        <end position="1528"/>
    </location>
</feature>
<feature type="region of interest" description="Disordered" evidence="1">
    <location>
        <begin position="1088"/>
        <end position="1241"/>
    </location>
</feature>
<feature type="compositionally biased region" description="Basic and acidic residues" evidence="1">
    <location>
        <begin position="1031"/>
        <end position="1046"/>
    </location>
</feature>
<feature type="compositionally biased region" description="Pro residues" evidence="1">
    <location>
        <begin position="1232"/>
        <end position="1241"/>
    </location>
</feature>
<feature type="compositionally biased region" description="Polar residues" evidence="1">
    <location>
        <begin position="878"/>
        <end position="891"/>
    </location>
</feature>
<dbReference type="EMBL" id="JAWQEG010001346">
    <property type="protein sequence ID" value="KAK3880216.1"/>
    <property type="molecule type" value="Genomic_DNA"/>
</dbReference>
<feature type="compositionally biased region" description="Basic and acidic residues" evidence="1">
    <location>
        <begin position="453"/>
        <end position="464"/>
    </location>
</feature>
<name>A0AAE1FVB2_PETCI</name>
<feature type="region of interest" description="Disordered" evidence="1">
    <location>
        <begin position="1711"/>
        <end position="1754"/>
    </location>
</feature>
<feature type="region of interest" description="Disordered" evidence="1">
    <location>
        <begin position="2057"/>
        <end position="2097"/>
    </location>
</feature>
<feature type="compositionally biased region" description="Gly residues" evidence="1">
    <location>
        <begin position="702"/>
        <end position="713"/>
    </location>
</feature>
<evidence type="ECO:0000313" key="2">
    <source>
        <dbReference type="EMBL" id="KAK3880216.1"/>
    </source>
</evidence>
<feature type="region of interest" description="Disordered" evidence="1">
    <location>
        <begin position="1560"/>
        <end position="1587"/>
    </location>
</feature>
<feature type="compositionally biased region" description="Gly residues" evidence="1">
    <location>
        <begin position="1204"/>
        <end position="1217"/>
    </location>
</feature>
<feature type="region of interest" description="Disordered" evidence="1">
    <location>
        <begin position="820"/>
        <end position="898"/>
    </location>
</feature>
<feature type="compositionally biased region" description="Polar residues" evidence="1">
    <location>
        <begin position="1964"/>
        <end position="1976"/>
    </location>
</feature>
<feature type="compositionally biased region" description="Polar residues" evidence="1">
    <location>
        <begin position="2020"/>
        <end position="2029"/>
    </location>
</feature>
<feature type="compositionally biased region" description="Basic and acidic residues" evidence="1">
    <location>
        <begin position="826"/>
        <end position="864"/>
    </location>
</feature>
<feature type="region of interest" description="Disordered" evidence="1">
    <location>
        <begin position="427"/>
        <end position="446"/>
    </location>
</feature>
<feature type="compositionally biased region" description="Basic and acidic residues" evidence="1">
    <location>
        <begin position="1475"/>
        <end position="1495"/>
    </location>
</feature>
<feature type="region of interest" description="Disordered" evidence="1">
    <location>
        <begin position="985"/>
        <end position="1056"/>
    </location>
</feature>
<feature type="region of interest" description="Disordered" evidence="1">
    <location>
        <begin position="453"/>
        <end position="475"/>
    </location>
</feature>
<feature type="compositionally biased region" description="Pro residues" evidence="1">
    <location>
        <begin position="1567"/>
        <end position="1576"/>
    </location>
</feature>
<feature type="compositionally biased region" description="Basic residues" evidence="1">
    <location>
        <begin position="1188"/>
        <end position="1203"/>
    </location>
</feature>
<protein>
    <submittedName>
        <fullName evidence="2">Uncharacterized protein</fullName>
    </submittedName>
</protein>
<organism evidence="2 3">
    <name type="scientific">Petrolisthes cinctipes</name>
    <name type="common">Flat porcelain crab</name>
    <dbReference type="NCBI Taxonomy" id="88211"/>
    <lineage>
        <taxon>Eukaryota</taxon>
        <taxon>Metazoa</taxon>
        <taxon>Ecdysozoa</taxon>
        <taxon>Arthropoda</taxon>
        <taxon>Crustacea</taxon>
        <taxon>Multicrustacea</taxon>
        <taxon>Malacostraca</taxon>
        <taxon>Eumalacostraca</taxon>
        <taxon>Eucarida</taxon>
        <taxon>Decapoda</taxon>
        <taxon>Pleocyemata</taxon>
        <taxon>Anomura</taxon>
        <taxon>Galatheoidea</taxon>
        <taxon>Porcellanidae</taxon>
        <taxon>Petrolisthes</taxon>
    </lineage>
</organism>
<feature type="region of interest" description="Disordered" evidence="1">
    <location>
        <begin position="1475"/>
        <end position="1533"/>
    </location>
</feature>
<feature type="compositionally biased region" description="Acidic residues" evidence="1">
    <location>
        <begin position="865"/>
        <end position="877"/>
    </location>
</feature>
<feature type="compositionally biased region" description="Low complexity" evidence="1">
    <location>
        <begin position="677"/>
        <end position="690"/>
    </location>
</feature>